<feature type="compositionally biased region" description="Polar residues" evidence="1">
    <location>
        <begin position="1100"/>
        <end position="1112"/>
    </location>
</feature>
<feature type="region of interest" description="Disordered" evidence="1">
    <location>
        <begin position="588"/>
        <end position="608"/>
    </location>
</feature>
<feature type="compositionally biased region" description="Polar residues" evidence="1">
    <location>
        <begin position="212"/>
        <end position="228"/>
    </location>
</feature>
<evidence type="ECO:0000313" key="3">
    <source>
        <dbReference type="Proteomes" id="UP001212997"/>
    </source>
</evidence>
<comment type="caution">
    <text evidence="2">The sequence shown here is derived from an EMBL/GenBank/DDBJ whole genome shotgun (WGS) entry which is preliminary data.</text>
</comment>
<gene>
    <name evidence="2" type="ORF">NLI96_g4960</name>
</gene>
<keyword evidence="3" id="KW-1185">Reference proteome</keyword>
<reference evidence="2" key="1">
    <citation type="submission" date="2022-07" db="EMBL/GenBank/DDBJ databases">
        <title>Genome Sequence of Physisporinus lineatus.</title>
        <authorList>
            <person name="Buettner E."/>
        </authorList>
    </citation>
    <scope>NUCLEOTIDE SEQUENCE</scope>
    <source>
        <strain evidence="2">VT162</strain>
    </source>
</reference>
<proteinExistence type="predicted"/>
<dbReference type="EMBL" id="JANAWD010000153">
    <property type="protein sequence ID" value="KAJ3485444.1"/>
    <property type="molecule type" value="Genomic_DNA"/>
</dbReference>
<feature type="region of interest" description="Disordered" evidence="1">
    <location>
        <begin position="1100"/>
        <end position="1121"/>
    </location>
</feature>
<evidence type="ECO:0000256" key="1">
    <source>
        <dbReference type="SAM" id="MobiDB-lite"/>
    </source>
</evidence>
<feature type="region of interest" description="Disordered" evidence="1">
    <location>
        <begin position="187"/>
        <end position="231"/>
    </location>
</feature>
<evidence type="ECO:0000313" key="2">
    <source>
        <dbReference type="EMBL" id="KAJ3485444.1"/>
    </source>
</evidence>
<sequence>MQSQSLQLVPLLDFTYLVLETTLPESLQQVLKLNTVPPFSECYTSPPDVLTYIKSNISSSRSSHPTSKCWDEAMNDEHWKLLRPMSPILTNRAKKETPLLGNYKKRSTHLCTGADHLGQFGIHKVDCKVEFDKTPLDLGDLPQMRFGMDYETHISVKQVIETQPGISRVPKSYSTVDLAGHFLRSDSPPLEIPRLDSPPIFPRHERPGATRSRLSASHDSNTRDTLSSLKPVKIEEEDIDMYKQHMMVVDGWHCYVTPSSPTPSLGTSSSQEVDELFLPSPPGKSETYVSLSDARMDEYELPRCERLYGSRGKPKHIDSSTTLSSFLLPLIRTPVPEKDPLPPMDLPASPSSIVNTSMVGQPPSVESPKAISKDPMEAYPCSRQDEGDHLYGLLRRLGKGRITFDESPLDIIINEKLDDKDTMLMDVPHLPPPNVHSPNGLFLPTNPECLVKRVDAPDVCNLRGLQAVKGVQSLNIELSWRPFNWTKRIPTHEELALVSSNLGEDLAPRLGHCTTEGWGQIASLVDKIISTPLSEEGSTASFAFDAEGLATNRFMESDHNEDFYIRTREERRRLEGSPNPVLDVDIVREDSLNRPMDEHSRSPSPRLDKRLRMDDDVQALGANRTDVGIIPSEDSGIYMAEPSYFQNLEGDPFFQGISYAAEGALEPSLPEEMFPDLTDGYFLSQEPIVGQPCNDDQRLFTYDQDCVLFPPEFSQDLTKDAPSNIHESAVTNLHDAPSFAATPILSLPNAENTISLTDQSLFISGRQSLDSFLELRAKKIPTAPVPESEPSLPEPPRIQDAISDSNHQPVVVPPEVIDTLTLKLPESSKTPRTLHRYLASIDVMSKRGLLRCFSLPHVSIDVVERESLLGVHLILDPDSAVYLAHLPALPSRVEEHVDNLCKLSWQFSTVLVVFEGFPLSSYSRVNEEGFSHNESCSPFSPPVIKNIKKLRRDLTIAEAFDAKNPETTTQLAFALNIEEVALYIRLFGDSVESRDRSGGILWGDRGWLDVPEQDGELDLSQIHGMNVFASALILSQISLEDLLEWLPEQRLQEFGQLVGMNRIVRFLHLPLGRFIDDGSTSQAQFNQIIARRAEAMQLPSSSPFSTTLGTSRESTHIEWNH</sequence>
<dbReference type="AlphaFoldDB" id="A0AAD5V3N9"/>
<organism evidence="2 3">
    <name type="scientific">Meripilus lineatus</name>
    <dbReference type="NCBI Taxonomy" id="2056292"/>
    <lineage>
        <taxon>Eukaryota</taxon>
        <taxon>Fungi</taxon>
        <taxon>Dikarya</taxon>
        <taxon>Basidiomycota</taxon>
        <taxon>Agaricomycotina</taxon>
        <taxon>Agaricomycetes</taxon>
        <taxon>Polyporales</taxon>
        <taxon>Meripilaceae</taxon>
        <taxon>Meripilus</taxon>
    </lineage>
</organism>
<dbReference type="Proteomes" id="UP001212997">
    <property type="component" value="Unassembled WGS sequence"/>
</dbReference>
<accession>A0AAD5V3N9</accession>
<protein>
    <submittedName>
        <fullName evidence="2">Uncharacterized protein</fullName>
    </submittedName>
</protein>
<name>A0AAD5V3N9_9APHY</name>